<comment type="cofactor">
    <cofactor evidence="5">
        <name>Mn(2+)</name>
        <dbReference type="ChEBI" id="CHEBI:29035"/>
    </cofactor>
</comment>
<evidence type="ECO:0000313" key="8">
    <source>
        <dbReference type="Ensembl" id="ENSEBUP00000007766.1"/>
    </source>
</evidence>
<dbReference type="GeneTree" id="ENSGT00940000155300"/>
<organism evidence="8 9">
    <name type="scientific">Eptatretus burgeri</name>
    <name type="common">Inshore hagfish</name>
    <dbReference type="NCBI Taxonomy" id="7764"/>
    <lineage>
        <taxon>Eukaryota</taxon>
        <taxon>Metazoa</taxon>
        <taxon>Chordata</taxon>
        <taxon>Craniata</taxon>
        <taxon>Vertebrata</taxon>
        <taxon>Cyclostomata</taxon>
        <taxon>Myxini</taxon>
        <taxon>Myxiniformes</taxon>
        <taxon>Myxinidae</taxon>
        <taxon>Eptatretinae</taxon>
        <taxon>Eptatretus</taxon>
    </lineage>
</organism>
<dbReference type="Gene3D" id="3.40.50.1010">
    <property type="entry name" value="5'-nuclease"/>
    <property type="match status" value="1"/>
</dbReference>
<dbReference type="GO" id="GO:0000781">
    <property type="term" value="C:chromosome, telomeric region"/>
    <property type="evidence" value="ECO:0007669"/>
    <property type="project" value="UniProtKB-SubCell"/>
</dbReference>
<evidence type="ECO:0000256" key="1">
    <source>
        <dbReference type="ARBA" id="ARBA00004496"/>
    </source>
</evidence>
<dbReference type="GO" id="GO:0016787">
    <property type="term" value="F:hydrolase activity"/>
    <property type="evidence" value="ECO:0007669"/>
    <property type="project" value="UniProtKB-KW"/>
</dbReference>
<dbReference type="SMART" id="SM00670">
    <property type="entry name" value="PINc"/>
    <property type="match status" value="1"/>
</dbReference>
<feature type="region of interest" description="Disordered" evidence="6">
    <location>
        <begin position="1305"/>
        <end position="1350"/>
    </location>
</feature>
<feature type="region of interest" description="Disordered" evidence="6">
    <location>
        <begin position="957"/>
        <end position="1017"/>
    </location>
</feature>
<evidence type="ECO:0000256" key="3">
    <source>
        <dbReference type="ARBA" id="ARBA00023161"/>
    </source>
</evidence>
<dbReference type="SUPFAM" id="SSF48452">
    <property type="entry name" value="TPR-like"/>
    <property type="match status" value="1"/>
</dbReference>
<dbReference type="InterPro" id="IPR029060">
    <property type="entry name" value="PIN-like_dom_sf"/>
</dbReference>
<dbReference type="CDD" id="cd09885">
    <property type="entry name" value="PIN_Smg6-like"/>
    <property type="match status" value="1"/>
</dbReference>
<feature type="domain" description="PIN" evidence="7">
    <location>
        <begin position="1398"/>
        <end position="1550"/>
    </location>
</feature>
<evidence type="ECO:0000313" key="9">
    <source>
        <dbReference type="Proteomes" id="UP000694388"/>
    </source>
</evidence>
<dbReference type="PANTHER" id="PTHR15696">
    <property type="entry name" value="SMG-7 SUPPRESSOR WITH MORPHOLOGICAL EFFECT ON GENITALIA PROTEIN 7"/>
    <property type="match status" value="1"/>
</dbReference>
<reference evidence="8" key="2">
    <citation type="submission" date="2025-09" db="UniProtKB">
        <authorList>
            <consortium name="Ensembl"/>
        </authorList>
    </citation>
    <scope>IDENTIFICATION</scope>
</reference>
<proteinExistence type="predicted"/>
<dbReference type="Pfam" id="PF10373">
    <property type="entry name" value="EST1_DNA_bind"/>
    <property type="match status" value="1"/>
</dbReference>
<feature type="compositionally biased region" description="Polar residues" evidence="6">
    <location>
        <begin position="542"/>
        <end position="553"/>
    </location>
</feature>
<dbReference type="InterPro" id="IPR045153">
    <property type="entry name" value="Est1/Ebs1-like"/>
</dbReference>
<feature type="compositionally biased region" description="Acidic residues" evidence="6">
    <location>
        <begin position="556"/>
        <end position="571"/>
    </location>
</feature>
<protein>
    <recommendedName>
        <fullName evidence="5">Telomerase-binding protein EST1A</fullName>
        <ecNumber evidence="5">3.1.-.-</ecNumber>
    </recommendedName>
</protein>
<reference evidence="8" key="1">
    <citation type="submission" date="2025-08" db="UniProtKB">
        <authorList>
            <consortium name="Ensembl"/>
        </authorList>
    </citation>
    <scope>IDENTIFICATION</scope>
</reference>
<dbReference type="GO" id="GO:0030145">
    <property type="term" value="F:manganese ion binding"/>
    <property type="evidence" value="ECO:0007669"/>
    <property type="project" value="UniProtKB-UniRule"/>
</dbReference>
<dbReference type="Pfam" id="PF13638">
    <property type="entry name" value="PIN_4"/>
    <property type="match status" value="1"/>
</dbReference>
<keyword evidence="5" id="KW-0378">Hydrolase</keyword>
<dbReference type="GO" id="GO:0004519">
    <property type="term" value="F:endonuclease activity"/>
    <property type="evidence" value="ECO:0007669"/>
    <property type="project" value="UniProtKB-UniRule"/>
</dbReference>
<dbReference type="FunFam" id="3.40.50.1010:FF:000014">
    <property type="entry name" value="telomerase-binding protein EST1A isoform X1"/>
    <property type="match status" value="1"/>
</dbReference>
<dbReference type="GO" id="GO:0005697">
    <property type="term" value="C:telomerase holoenzyme complex"/>
    <property type="evidence" value="ECO:0007669"/>
    <property type="project" value="TreeGrafter"/>
</dbReference>
<dbReference type="InterPro" id="IPR019458">
    <property type="entry name" value="Est1-like_N"/>
</dbReference>
<feature type="region of interest" description="Disordered" evidence="6">
    <location>
        <begin position="283"/>
        <end position="304"/>
    </location>
</feature>
<keyword evidence="9" id="KW-1185">Reference proteome</keyword>
<feature type="compositionally biased region" description="Basic and acidic residues" evidence="6">
    <location>
        <begin position="352"/>
        <end position="370"/>
    </location>
</feature>
<feature type="compositionally biased region" description="Acidic residues" evidence="6">
    <location>
        <begin position="422"/>
        <end position="438"/>
    </location>
</feature>
<name>A0A8C4PZM6_EPTBU</name>
<dbReference type="InterPro" id="IPR011990">
    <property type="entry name" value="TPR-like_helical_dom_sf"/>
</dbReference>
<keyword evidence="5" id="KW-0255">Endonuclease</keyword>
<feature type="region of interest" description="Disordered" evidence="6">
    <location>
        <begin position="418"/>
        <end position="459"/>
    </location>
</feature>
<comment type="function">
    <text evidence="5">Plays a role in nonsense-mediated mRNA decay.</text>
</comment>
<dbReference type="PANTHER" id="PTHR15696:SF0">
    <property type="entry name" value="TELOMERASE-BINDING PROTEIN EST1A"/>
    <property type="match status" value="1"/>
</dbReference>
<accession>A0A8C4PZM6</accession>
<feature type="compositionally biased region" description="Basic residues" evidence="6">
    <location>
        <begin position="292"/>
        <end position="304"/>
    </location>
</feature>
<keyword evidence="4 5" id="KW-0539">Nucleus</keyword>
<keyword evidence="5" id="KW-0779">Telomere</keyword>
<dbReference type="GO" id="GO:0005730">
    <property type="term" value="C:nucleolus"/>
    <property type="evidence" value="ECO:0007669"/>
    <property type="project" value="UniProtKB-SubCell"/>
</dbReference>
<dbReference type="GO" id="GO:0005829">
    <property type="term" value="C:cytosol"/>
    <property type="evidence" value="ECO:0007669"/>
    <property type="project" value="UniProtKB-SubCell"/>
</dbReference>
<dbReference type="InterPro" id="IPR002716">
    <property type="entry name" value="PIN_dom"/>
</dbReference>
<dbReference type="Ensembl" id="ENSEBUT00000008252.1">
    <property type="protein sequence ID" value="ENSEBUP00000007766.1"/>
    <property type="gene ID" value="ENSEBUG00000005059.1"/>
</dbReference>
<feature type="region of interest" description="Disordered" evidence="6">
    <location>
        <begin position="324"/>
        <end position="377"/>
    </location>
</feature>
<keyword evidence="5" id="KW-0464">Manganese</keyword>
<comment type="subcellular location">
    <subcellularLocation>
        <location evidence="1">Cytoplasm</location>
    </subcellularLocation>
    <subcellularLocation>
        <location evidence="5">Nucleus</location>
        <location evidence="5">Nucleolus</location>
    </subcellularLocation>
    <subcellularLocation>
        <location evidence="5">Chromosome</location>
        <location evidence="5">Telomere</location>
    </subcellularLocation>
    <subcellularLocation>
        <location evidence="5">Cytoplasm</location>
        <location evidence="5">Cytosol</location>
    </subcellularLocation>
</comment>
<keyword evidence="5" id="KW-0540">Nuclease</keyword>
<evidence type="ECO:0000256" key="6">
    <source>
        <dbReference type="SAM" id="MobiDB-lite"/>
    </source>
</evidence>
<feature type="compositionally biased region" description="Basic and acidic residues" evidence="6">
    <location>
        <begin position="324"/>
        <end position="339"/>
    </location>
</feature>
<keyword evidence="3 5" id="KW-0866">Nonsense-mediated mRNA decay</keyword>
<evidence type="ECO:0000256" key="4">
    <source>
        <dbReference type="ARBA" id="ARBA00023242"/>
    </source>
</evidence>
<sequence length="1572" mass="173620">MAADGSVLRVSAGELRRFAASLGPRPAGQSLDVKSGEQQKKKNRRPDIALYRPGISRLRGGKPRQVVAGGKGEQEDEAGKIEKIGEVEEDDHYNGTKMGDVPQSIPRVAHMMEGGQQELDFRHRLSEEAPCKDRQDAKQERGVLKIAEHRAIIDFDSDGTTTMTAQFLESDETCFKGQPCRKPECKIYQQLKRGVLPARSQQLGNGTVPEVTAELARASLGCKASKTRGTDIRSDVVQSLDSSRKRESVVDKMNTKNNIPGAKIGVSEHKIWQVAEQSNAIVPGLLGSSPAKNKKGKRERRRQKLVNDKTDFCCDDLENKRLEVKSGGEKRPKRSERNSLHPRNGQQQNVTVKDHDQGGRQTDFIKKNGEGSKLPKRWLHDTMEIGCLKVMQEESFTHCQGGEGKETELYGRCVVGISSSSADDEDPDDDDDDDDDDCDDRRRPSFGSDSSTGLQVSGPHHVKEATAGVAATERSLHPQGDDGRLGKSGGILFVSSASLQPGVIKQVPEATILPCKAVAPRRRGRGGSRRLWEPGEIAKMSSGEQLSTPTLQFHDSEEEEAEDGVGNDEEGSGTPSSQSPARSPAEVAQASALATGIGSYRFHAFQHPYFAYHNIGAFPIGQNNGSNAFFPFPRQAPTQEFFSMMPGAFYGGYAMPGPACLPSYPEDSQSLVRAIASLEAQLANLFSCGLSTPEAARRVDHIRRELLLVTERALLLSVAQCERDGLEQGLWKAVFHQLIERGRQQLRDSTGPTEAQAIQAWLLTILDEGKAFYEGLLCKLQEVYNFSVEEETDGTAIKPKSKTVKYALISAQRCMICLGDIARYCEQANDTANFGKARSWYLKAQKLAPKNGRPYNQLALLAIYTVSVLVKQYFLISIFYCLLYTSTIQIILLKFFIICTLFSCERNQFSFSLSTQRRKMDAVYYYMRSLAASNPILSARESLLSLFEETKRKAEQVARQQAGGVDKEQREHRRSGQRNTPGRFPNDTMRTEVWIHPGKSRKSADQANSQDDDMGELTPSDLNKRFVHTFLHAHGKLFTRVGLETFGSVAAQTLQEFRALLALSPLPLTAPRLLQFITINMFAVHNSQLRVESAVWVKSPKDCGRSVVQELATALALAMFGLLAMRCTHLIDAGALEAGSLETTGCFESKLRARQDLRNLLPALKVWADWMLGHHDDWNPTPCPLDIPQRLEVDVWSTLAALCNVLAGVGAAVGDAPRLEAKPGAGLTLLILQEERDLAGFVPLLSAPQDACYVPEGTDKALASDWRRVAALQYFLEALCGLEDPFLAYKGGRYISVAPRNELPVAHKHGDDEDAVGNSESSGGDEGDATEDDLCESEPTSWESEDKAGSEAISKLRARKHALTRKVAAQERRREHVQAVLECEQASSRQIQLEIHPTFLVPDTNAFVDHLPALARLLSSQQYILIVPLVVLNELDGLARDPDGRRAGPQARGDRVGQQARAATAFLEERFEVRDPNLRALTSRGSELESIAFRSEDTVGQQGNNDDLILSCCLHYCKDRAKDFMPSHKGGPVRLRREVVLLTDDRNLRLKALTRHVPVREVPAFLSWARVA</sequence>
<dbReference type="EC" id="3.1.-.-" evidence="5"/>
<dbReference type="Proteomes" id="UP000694388">
    <property type="component" value="Unplaced"/>
</dbReference>
<feature type="region of interest" description="Disordered" evidence="6">
    <location>
        <begin position="520"/>
        <end position="587"/>
    </location>
</feature>
<comment type="domain">
    <text evidence="5">The PINc domain confers endonuclease activity and is expected to bind the catalytic metal ion.</text>
</comment>
<dbReference type="SUPFAM" id="SSF88723">
    <property type="entry name" value="PIN domain-like"/>
    <property type="match status" value="1"/>
</dbReference>
<dbReference type="GO" id="GO:0070034">
    <property type="term" value="F:telomerase RNA binding"/>
    <property type="evidence" value="ECO:0007669"/>
    <property type="project" value="TreeGrafter"/>
</dbReference>
<evidence type="ECO:0000256" key="5">
    <source>
        <dbReference type="RuleBase" id="RU369098"/>
    </source>
</evidence>
<dbReference type="Pfam" id="PF10374">
    <property type="entry name" value="EST1"/>
    <property type="match status" value="1"/>
</dbReference>
<feature type="compositionally biased region" description="Acidic residues" evidence="6">
    <location>
        <begin position="1323"/>
        <end position="1336"/>
    </location>
</feature>
<comment type="function">
    <text evidence="5">Component of the telomerase ribonucleoprotein (RNP) complex that is essential for the replication of chromosome termini.</text>
</comment>
<keyword evidence="5" id="KW-0479">Metal-binding</keyword>
<dbReference type="InterPro" id="IPR018834">
    <property type="entry name" value="DNA/RNA-bd_Est1-type"/>
</dbReference>
<evidence type="ECO:0000256" key="2">
    <source>
        <dbReference type="ARBA" id="ARBA00022490"/>
    </source>
</evidence>
<dbReference type="GO" id="GO:0000184">
    <property type="term" value="P:nuclear-transcribed mRNA catabolic process, nonsense-mediated decay"/>
    <property type="evidence" value="ECO:0007669"/>
    <property type="project" value="UniProtKB-KW"/>
</dbReference>
<dbReference type="Gene3D" id="1.25.40.10">
    <property type="entry name" value="Tetratricopeptide repeat domain"/>
    <property type="match status" value="1"/>
</dbReference>
<evidence type="ECO:0000259" key="7">
    <source>
        <dbReference type="SMART" id="SM00670"/>
    </source>
</evidence>
<dbReference type="GO" id="GO:0042162">
    <property type="term" value="F:telomeric DNA binding"/>
    <property type="evidence" value="ECO:0007669"/>
    <property type="project" value="TreeGrafter"/>
</dbReference>
<keyword evidence="2 5" id="KW-0963">Cytoplasm</keyword>
<keyword evidence="5" id="KW-0158">Chromosome</keyword>
<feature type="region of interest" description="Disordered" evidence="6">
    <location>
        <begin position="21"/>
        <end position="78"/>
    </location>
</feature>